<reference evidence="1 2" key="1">
    <citation type="submission" date="2012-10" db="EMBL/GenBank/DDBJ databases">
        <authorList>
            <person name="Zafar N."/>
            <person name="Inman J."/>
            <person name="Hall N."/>
            <person name="Lorenzi H."/>
            <person name="Caler E."/>
        </authorList>
    </citation>
    <scope>NUCLEOTIDE SEQUENCE [LARGE SCALE GENOMIC DNA]</scope>
    <source>
        <strain evidence="1 2">IP1</strain>
    </source>
</reference>
<organism evidence="1 2">
    <name type="scientific">Entamoeba invadens IP1</name>
    <dbReference type="NCBI Taxonomy" id="370355"/>
    <lineage>
        <taxon>Eukaryota</taxon>
        <taxon>Amoebozoa</taxon>
        <taxon>Evosea</taxon>
        <taxon>Archamoebae</taxon>
        <taxon>Mastigamoebida</taxon>
        <taxon>Entamoebidae</taxon>
        <taxon>Entamoeba</taxon>
    </lineage>
</organism>
<dbReference type="EMBL" id="KB206890">
    <property type="protein sequence ID" value="ELP86960.1"/>
    <property type="molecule type" value="Genomic_DNA"/>
</dbReference>
<name>A0A0A1TZE1_ENTIV</name>
<gene>
    <name evidence="1" type="ORF">EIN_316690</name>
</gene>
<dbReference type="KEGG" id="eiv:EIN_316690"/>
<dbReference type="GeneID" id="14885991"/>
<proteinExistence type="predicted"/>
<keyword evidence="2" id="KW-1185">Reference proteome</keyword>
<protein>
    <submittedName>
        <fullName evidence="1">Uncharacterized protein</fullName>
    </submittedName>
</protein>
<evidence type="ECO:0000313" key="2">
    <source>
        <dbReference type="Proteomes" id="UP000014680"/>
    </source>
</evidence>
<dbReference type="Proteomes" id="UP000014680">
    <property type="component" value="Unassembled WGS sequence"/>
</dbReference>
<dbReference type="OrthoDB" id="79452at2759"/>
<feature type="non-terminal residue" evidence="1">
    <location>
        <position position="187"/>
    </location>
</feature>
<dbReference type="RefSeq" id="XP_004253731.1">
    <property type="nucleotide sequence ID" value="XM_004253683.1"/>
</dbReference>
<dbReference type="VEuPathDB" id="AmoebaDB:EIN_316690"/>
<dbReference type="AlphaFoldDB" id="A0A0A1TZE1"/>
<accession>A0A0A1TZE1</accession>
<evidence type="ECO:0000313" key="1">
    <source>
        <dbReference type="EMBL" id="ELP86960.1"/>
    </source>
</evidence>
<sequence length="187" mass="21676">MTNPLLWCFKEEKTLIFLNCHLIYIATQPALLLETIINHMSWLIKKHPKILKYKRSTSTMITPTSSSQKLFSTLFSKKRTSDNPKATTLNFSFDESANDWHTNEKEYSLFSELGYFEFVDTKENKNIVEFVIPHITSLSFTVDKNTVKVNGVYGIPVIVSKSKIYYCRHAKQIELKNVTCDLAFFSQ</sequence>